<evidence type="ECO:0000259" key="5">
    <source>
        <dbReference type="PROSITE" id="PS50977"/>
    </source>
</evidence>
<dbReference type="InterPro" id="IPR001647">
    <property type="entry name" value="HTH_TetR"/>
</dbReference>
<keyword evidence="2 4" id="KW-0238">DNA-binding</keyword>
<dbReference type="Gene3D" id="1.10.10.60">
    <property type="entry name" value="Homeodomain-like"/>
    <property type="match status" value="1"/>
</dbReference>
<reference evidence="6 7" key="1">
    <citation type="journal article" date="2007" name="Int. J. Syst. Evol. Microbiol.">
        <title>Halomonas saccharevitans sp. nov., Halomonas arcis sp. nov. and Halomonas subterranea sp. nov., halophilic bacteria isolated from hypersaline environments of China.</title>
        <authorList>
            <person name="Xu X.W."/>
            <person name="Wu Y.H."/>
            <person name="Zhou Z."/>
            <person name="Wang C.S."/>
            <person name="Zhou Y.G."/>
            <person name="Zhang H.B."/>
            <person name="Wang Y."/>
            <person name="Wu M."/>
        </authorList>
    </citation>
    <scope>NUCLEOTIDE SEQUENCE [LARGE SCALE GENOMIC DNA]</scope>
    <source>
        <strain evidence="6 7">TBZ3</strain>
    </source>
</reference>
<dbReference type="InterPro" id="IPR036271">
    <property type="entry name" value="Tet_transcr_reg_TetR-rel_C_sf"/>
</dbReference>
<evidence type="ECO:0000313" key="6">
    <source>
        <dbReference type="EMBL" id="TLF49106.1"/>
    </source>
</evidence>
<evidence type="ECO:0000256" key="3">
    <source>
        <dbReference type="ARBA" id="ARBA00023163"/>
    </source>
</evidence>
<dbReference type="EMBL" id="VBUI01000017">
    <property type="protein sequence ID" value="TLF49106.1"/>
    <property type="molecule type" value="Genomic_DNA"/>
</dbReference>
<dbReference type="GO" id="GO:0003700">
    <property type="term" value="F:DNA-binding transcription factor activity"/>
    <property type="evidence" value="ECO:0007669"/>
    <property type="project" value="TreeGrafter"/>
</dbReference>
<dbReference type="SUPFAM" id="SSF46689">
    <property type="entry name" value="Homeodomain-like"/>
    <property type="match status" value="1"/>
</dbReference>
<dbReference type="Proteomes" id="UP000306973">
    <property type="component" value="Unassembled WGS sequence"/>
</dbReference>
<keyword evidence="1" id="KW-0805">Transcription regulation</keyword>
<dbReference type="Pfam" id="PF00440">
    <property type="entry name" value="TetR_N"/>
    <property type="match status" value="1"/>
</dbReference>
<evidence type="ECO:0000256" key="1">
    <source>
        <dbReference type="ARBA" id="ARBA00023015"/>
    </source>
</evidence>
<proteinExistence type="predicted"/>
<sequence length="222" mass="24752">MIPRPASPDTRDRLIQAGIRLFGEFGFEATTTRGLAEAAGANIGSIAYHFGNKRGLYLAASRYIAEQLRRRLSLDAAAAPAPVEDRDAVLATLRALARRMVRTFTEDEECRRWLLLVMREQVHPGEAFEILQAEAFGPVQRRLGGLIARLTGRAVDDRRVILETHTLIGQIVFFLIGREPLLRRLEVAAFDEAILTDIETVIDAHLRLYAAQDGDLAPRDPI</sequence>
<organism evidence="6 7">
    <name type="scientific">Halomonas urmiana</name>
    <dbReference type="NCBI Taxonomy" id="490901"/>
    <lineage>
        <taxon>Bacteria</taxon>
        <taxon>Pseudomonadati</taxon>
        <taxon>Pseudomonadota</taxon>
        <taxon>Gammaproteobacteria</taxon>
        <taxon>Oceanospirillales</taxon>
        <taxon>Halomonadaceae</taxon>
        <taxon>Halomonas</taxon>
    </lineage>
</organism>
<dbReference type="AlphaFoldDB" id="A0A5R8MF88"/>
<accession>A0A5R8MF88</accession>
<comment type="caution">
    <text evidence="6">The sequence shown here is derived from an EMBL/GenBank/DDBJ whole genome shotgun (WGS) entry which is preliminary data.</text>
</comment>
<evidence type="ECO:0000256" key="2">
    <source>
        <dbReference type="ARBA" id="ARBA00023125"/>
    </source>
</evidence>
<dbReference type="GO" id="GO:0000976">
    <property type="term" value="F:transcription cis-regulatory region binding"/>
    <property type="evidence" value="ECO:0007669"/>
    <property type="project" value="TreeGrafter"/>
</dbReference>
<dbReference type="SUPFAM" id="SSF48498">
    <property type="entry name" value="Tetracyclin repressor-like, C-terminal domain"/>
    <property type="match status" value="1"/>
</dbReference>
<dbReference type="PRINTS" id="PR00455">
    <property type="entry name" value="HTHTETR"/>
</dbReference>
<dbReference type="Pfam" id="PF09209">
    <property type="entry name" value="CecR_C"/>
    <property type="match status" value="1"/>
</dbReference>
<dbReference type="InterPro" id="IPR050109">
    <property type="entry name" value="HTH-type_TetR-like_transc_reg"/>
</dbReference>
<evidence type="ECO:0000313" key="7">
    <source>
        <dbReference type="Proteomes" id="UP000306973"/>
    </source>
</evidence>
<keyword evidence="7" id="KW-1185">Reference proteome</keyword>
<evidence type="ECO:0000256" key="4">
    <source>
        <dbReference type="PROSITE-ProRule" id="PRU00335"/>
    </source>
</evidence>
<gene>
    <name evidence="6" type="ORF">FEI13_11720</name>
</gene>
<dbReference type="PROSITE" id="PS50977">
    <property type="entry name" value="HTH_TETR_2"/>
    <property type="match status" value="1"/>
</dbReference>
<keyword evidence="3" id="KW-0804">Transcription</keyword>
<dbReference type="InterPro" id="IPR015292">
    <property type="entry name" value="Tscrpt_reg_YbiH_C"/>
</dbReference>
<feature type="domain" description="HTH tetR-type" evidence="5">
    <location>
        <begin position="8"/>
        <end position="68"/>
    </location>
</feature>
<dbReference type="PANTHER" id="PTHR30055:SF234">
    <property type="entry name" value="HTH-TYPE TRANSCRIPTIONAL REGULATOR BETI"/>
    <property type="match status" value="1"/>
</dbReference>
<name>A0A5R8MF88_9GAMM</name>
<protein>
    <submittedName>
        <fullName evidence="6">DUF1956 domain-containing protein</fullName>
    </submittedName>
</protein>
<dbReference type="RefSeq" id="WP_138181707.1">
    <property type="nucleotide sequence ID" value="NZ_VBUI01000017.1"/>
</dbReference>
<dbReference type="InterPro" id="IPR009057">
    <property type="entry name" value="Homeodomain-like_sf"/>
</dbReference>
<dbReference type="OrthoDB" id="5705802at2"/>
<dbReference type="Gene3D" id="1.10.357.10">
    <property type="entry name" value="Tetracycline Repressor, domain 2"/>
    <property type="match status" value="1"/>
</dbReference>
<feature type="DNA-binding region" description="H-T-H motif" evidence="4">
    <location>
        <begin position="31"/>
        <end position="50"/>
    </location>
</feature>
<dbReference type="PANTHER" id="PTHR30055">
    <property type="entry name" value="HTH-TYPE TRANSCRIPTIONAL REGULATOR RUTR"/>
    <property type="match status" value="1"/>
</dbReference>